<evidence type="ECO:0000313" key="1">
    <source>
        <dbReference type="EMBL" id="SMX35707.1"/>
    </source>
</evidence>
<gene>
    <name evidence="1" type="ORF">PEV8663_00566</name>
</gene>
<proteinExistence type="predicted"/>
<dbReference type="EMBL" id="FXYH01000002">
    <property type="protein sequence ID" value="SMX35707.1"/>
    <property type="molecule type" value="Genomic_DNA"/>
</dbReference>
<name>A0A238JZR6_9RHOB</name>
<dbReference type="AlphaFoldDB" id="A0A238JZR6"/>
<dbReference type="Proteomes" id="UP000220836">
    <property type="component" value="Unassembled WGS sequence"/>
</dbReference>
<dbReference type="RefSeq" id="WP_097803118.1">
    <property type="nucleotide sequence ID" value="NZ_FXYH01000002.1"/>
</dbReference>
<organism evidence="1 2">
    <name type="scientific">Pelagimonas varians</name>
    <dbReference type="NCBI Taxonomy" id="696760"/>
    <lineage>
        <taxon>Bacteria</taxon>
        <taxon>Pseudomonadati</taxon>
        <taxon>Pseudomonadota</taxon>
        <taxon>Alphaproteobacteria</taxon>
        <taxon>Rhodobacterales</taxon>
        <taxon>Roseobacteraceae</taxon>
        <taxon>Pelagimonas</taxon>
    </lineage>
</organism>
<dbReference type="OrthoDB" id="7828060at2"/>
<reference evidence="1 2" key="1">
    <citation type="submission" date="2017-05" db="EMBL/GenBank/DDBJ databases">
        <authorList>
            <person name="Song R."/>
            <person name="Chenine A.L."/>
            <person name="Ruprecht R.M."/>
        </authorList>
    </citation>
    <scope>NUCLEOTIDE SEQUENCE [LARGE SCALE GENOMIC DNA]</scope>
    <source>
        <strain evidence="1 2">CECT 8663</strain>
    </source>
</reference>
<keyword evidence="2" id="KW-1185">Reference proteome</keyword>
<evidence type="ECO:0000313" key="2">
    <source>
        <dbReference type="Proteomes" id="UP000220836"/>
    </source>
</evidence>
<sequence length="202" mass="23023">MTAQLKSVNAELELYPISASERLDSHFFLQWNLKRWRGSSFRKKAYLDPEVGFYGFELFCKAQDETPIGTLPFDDADLAFMLHLPLDRWKSLRKRDLSPLQGWSEVLCDNGEIRWAHPVVTEIAVEALKSKRRNAAKLADDRMRKRLTTIAARLRGIPGAARYAESDDLLNQISDWIDKAFPGGSATEKRVKEALNDLSSKP</sequence>
<protein>
    <submittedName>
        <fullName evidence="1">Uncharacterized protein</fullName>
    </submittedName>
</protein>
<accession>A0A238JZR6</accession>